<sequence length="435" mass="45707">MKSHKKGIMQVTDAQIGWGMALIGIVFVGVAYGYYADDNSYSVAAQHAIRVSEAADKYVSDNFDSIVAQSSATKAFVFDITTLKNAGYLPGSFNATNSFSQTYRGMVLQPSAQKLQTLIVTTGGVSLSTGKANKIGIRIGANGGYVESGNAMGSQGSWSEPLSKYSFNPGDGHIAIAQFFKDGVSGNDFLYRKAVAGHPELNAMSTNLSLGGNDINAAKNITATGLVNTANATVKNTLTAANANVTSNLTAANASVTNNLTAANATINNLNAGTTRTSGETYTGGWFRTTGDTGWYSEKWGGGFNMTDSTYIRAYNGKSIYTSGQMKAGSLRSDGDVSVAGVIQLDKINVAGATCPVNGALSRDDKGATLSCQSGVWTDAGLGKVGYYCRRTSFDKGRSDDYVGYTPRTDDNCPVIQPGQQPNGYCSCIKVLLAY</sequence>
<reference evidence="3 4" key="1">
    <citation type="submission" date="2018-12" db="EMBL/GenBank/DDBJ databases">
        <title>The Batch Genome Submission of Enterobacter spp. strains.</title>
        <authorList>
            <person name="Wei L."/>
            <person name="Wu W."/>
            <person name="Lin J."/>
            <person name="Zhang X."/>
            <person name="Feng Y."/>
            <person name="Zong Z."/>
        </authorList>
    </citation>
    <scope>NUCLEOTIDE SEQUENCE [LARGE SCALE GENOMIC DNA]</scope>
    <source>
        <strain evidence="3 4">WCHEM090044</strain>
    </source>
</reference>
<dbReference type="Proteomes" id="UP000278241">
    <property type="component" value="Unassembled WGS sequence"/>
</dbReference>
<keyword evidence="4" id="KW-1185">Reference proteome</keyword>
<gene>
    <name evidence="3" type="primary">pilV</name>
    <name evidence="3" type="ORF">EKN94_20605</name>
</gene>
<feature type="domain" description="Bacterial shufflon protein N-terminal" evidence="2">
    <location>
        <begin position="37"/>
        <end position="375"/>
    </location>
</feature>
<dbReference type="EMBL" id="RXRX01000018">
    <property type="protein sequence ID" value="RTN18977.1"/>
    <property type="molecule type" value="Genomic_DNA"/>
</dbReference>
<evidence type="ECO:0000256" key="1">
    <source>
        <dbReference type="SAM" id="Phobius"/>
    </source>
</evidence>
<feature type="transmembrane region" description="Helical" evidence="1">
    <location>
        <begin position="16"/>
        <end position="35"/>
    </location>
</feature>
<evidence type="ECO:0000259" key="2">
    <source>
        <dbReference type="Pfam" id="PF04917"/>
    </source>
</evidence>
<dbReference type="Pfam" id="PF04917">
    <property type="entry name" value="Shufflon_N"/>
    <property type="match status" value="1"/>
</dbReference>
<keyword evidence="1" id="KW-1133">Transmembrane helix</keyword>
<comment type="caution">
    <text evidence="3">The sequence shown here is derived from an EMBL/GenBank/DDBJ whole genome shotgun (WGS) entry which is preliminary data.</text>
</comment>
<proteinExistence type="predicted"/>
<keyword evidence="1" id="KW-0472">Membrane</keyword>
<organism evidence="3 4">
    <name type="scientific">Enterobacter quasimori</name>
    <dbReference type="NCBI Taxonomy" id="2838947"/>
    <lineage>
        <taxon>Bacteria</taxon>
        <taxon>Pseudomonadati</taxon>
        <taxon>Pseudomonadota</taxon>
        <taxon>Gammaproteobacteria</taxon>
        <taxon>Enterobacterales</taxon>
        <taxon>Enterobacteriaceae</taxon>
        <taxon>Enterobacter</taxon>
    </lineage>
</organism>
<dbReference type="InterPro" id="IPR007001">
    <property type="entry name" value="Shufflon_N"/>
</dbReference>
<protein>
    <submittedName>
        <fullName evidence="3">Shufflon system plasmid conjugative transfer pilus tip adhesin PilV</fullName>
    </submittedName>
</protein>
<evidence type="ECO:0000313" key="4">
    <source>
        <dbReference type="Proteomes" id="UP000278241"/>
    </source>
</evidence>
<evidence type="ECO:0000313" key="3">
    <source>
        <dbReference type="EMBL" id="RTN18977.1"/>
    </source>
</evidence>
<name>A0ABY0ANS8_9ENTR</name>
<accession>A0ABY0ANS8</accession>
<keyword evidence="1" id="KW-0812">Transmembrane</keyword>